<feature type="compositionally biased region" description="Basic and acidic residues" evidence="1">
    <location>
        <begin position="128"/>
        <end position="144"/>
    </location>
</feature>
<evidence type="ECO:0000256" key="1">
    <source>
        <dbReference type="SAM" id="MobiDB-lite"/>
    </source>
</evidence>
<comment type="caution">
    <text evidence="2">The sequence shown here is derived from an EMBL/GenBank/DDBJ whole genome shotgun (WGS) entry which is preliminary data.</text>
</comment>
<feature type="compositionally biased region" description="Low complexity" evidence="1">
    <location>
        <begin position="80"/>
        <end position="91"/>
    </location>
</feature>
<evidence type="ECO:0000313" key="2">
    <source>
        <dbReference type="EMBL" id="GHI71660.1"/>
    </source>
</evidence>
<protein>
    <submittedName>
        <fullName evidence="2">Uncharacterized protein</fullName>
    </submittedName>
</protein>
<dbReference type="Proteomes" id="UP000613974">
    <property type="component" value="Unassembled WGS sequence"/>
</dbReference>
<name>A0ABQ3SU39_9ACTN</name>
<organism evidence="2 3">
    <name type="scientific">Streptomyces nojiriensis</name>
    <dbReference type="NCBI Taxonomy" id="66374"/>
    <lineage>
        <taxon>Bacteria</taxon>
        <taxon>Bacillati</taxon>
        <taxon>Actinomycetota</taxon>
        <taxon>Actinomycetes</taxon>
        <taxon>Kitasatosporales</taxon>
        <taxon>Streptomycetaceae</taxon>
        <taxon>Streptomyces</taxon>
    </lineage>
</organism>
<proteinExistence type="predicted"/>
<evidence type="ECO:0000313" key="3">
    <source>
        <dbReference type="Proteomes" id="UP000613974"/>
    </source>
</evidence>
<accession>A0ABQ3SU39</accession>
<keyword evidence="3" id="KW-1185">Reference proteome</keyword>
<reference evidence="3" key="1">
    <citation type="submission" date="2023-07" db="EMBL/GenBank/DDBJ databases">
        <title>Whole genome shotgun sequence of Streptomyces nojiriensis NBRC 13794.</title>
        <authorList>
            <person name="Komaki H."/>
            <person name="Tamura T."/>
        </authorList>
    </citation>
    <scope>NUCLEOTIDE SEQUENCE [LARGE SCALE GENOMIC DNA]</scope>
    <source>
        <strain evidence="3">NBRC 13794</strain>
    </source>
</reference>
<feature type="region of interest" description="Disordered" evidence="1">
    <location>
        <begin position="1"/>
        <end position="144"/>
    </location>
</feature>
<feature type="compositionally biased region" description="Basic residues" evidence="1">
    <location>
        <begin position="1"/>
        <end position="10"/>
    </location>
</feature>
<gene>
    <name evidence="2" type="ORF">Snoj_55780</name>
</gene>
<sequence>MSPRLARYRMSRLYPAVRARPAGTLRRVPTPRQDFGSAPEAAPTRGERGRAGVSPQDERAPPIHSRDMPDRASRGDTPARPRAPACTATDPARPPRQGYGTEPGSRPAPRQGHRTATGPRPAPRQGYRRWDVSFRRRTEAFPSA</sequence>
<dbReference type="EMBL" id="BNEC01000005">
    <property type="protein sequence ID" value="GHI71660.1"/>
    <property type="molecule type" value="Genomic_DNA"/>
</dbReference>
<feature type="compositionally biased region" description="Basic and acidic residues" evidence="1">
    <location>
        <begin position="45"/>
        <end position="79"/>
    </location>
</feature>